<dbReference type="GO" id="GO:0030151">
    <property type="term" value="F:molybdenum ion binding"/>
    <property type="evidence" value="ECO:0007669"/>
    <property type="project" value="InterPro"/>
</dbReference>
<dbReference type="PANTHER" id="PTHR14237">
    <property type="entry name" value="MOLYBDOPTERIN COFACTOR SULFURASE MOSC"/>
    <property type="match status" value="1"/>
</dbReference>
<accession>A0A6A6B460</accession>
<dbReference type="SUPFAM" id="SSF50800">
    <property type="entry name" value="PK beta-barrel domain-like"/>
    <property type="match status" value="1"/>
</dbReference>
<evidence type="ECO:0000256" key="1">
    <source>
        <dbReference type="SAM" id="Phobius"/>
    </source>
</evidence>
<dbReference type="InterPro" id="IPR005303">
    <property type="entry name" value="MOCOS_middle"/>
</dbReference>
<dbReference type="PANTHER" id="PTHR14237:SF19">
    <property type="entry name" value="MITOCHONDRIAL AMIDOXIME REDUCING COMPONENT 1"/>
    <property type="match status" value="1"/>
</dbReference>
<dbReference type="GeneID" id="54296789"/>
<dbReference type="PROSITE" id="PS51340">
    <property type="entry name" value="MOSC"/>
    <property type="match status" value="1"/>
</dbReference>
<feature type="domain" description="MOSC" evidence="2">
    <location>
        <begin position="195"/>
        <end position="346"/>
    </location>
</feature>
<keyword evidence="1" id="KW-0812">Transmembrane</keyword>
<organism evidence="3 4">
    <name type="scientific">Aplosporella prunicola CBS 121167</name>
    <dbReference type="NCBI Taxonomy" id="1176127"/>
    <lineage>
        <taxon>Eukaryota</taxon>
        <taxon>Fungi</taxon>
        <taxon>Dikarya</taxon>
        <taxon>Ascomycota</taxon>
        <taxon>Pezizomycotina</taxon>
        <taxon>Dothideomycetes</taxon>
        <taxon>Dothideomycetes incertae sedis</taxon>
        <taxon>Botryosphaeriales</taxon>
        <taxon>Aplosporellaceae</taxon>
        <taxon>Aplosporella</taxon>
    </lineage>
</organism>
<dbReference type="EMBL" id="ML995496">
    <property type="protein sequence ID" value="KAF2138408.1"/>
    <property type="molecule type" value="Genomic_DNA"/>
</dbReference>
<dbReference type="Proteomes" id="UP000799438">
    <property type="component" value="Unassembled WGS sequence"/>
</dbReference>
<gene>
    <name evidence="3" type="ORF">K452DRAFT_276772</name>
</gene>
<dbReference type="OrthoDB" id="17255at2759"/>
<dbReference type="RefSeq" id="XP_033394121.1">
    <property type="nucleotide sequence ID" value="XM_033539293.1"/>
</dbReference>
<evidence type="ECO:0000259" key="2">
    <source>
        <dbReference type="PROSITE" id="PS51340"/>
    </source>
</evidence>
<dbReference type="SUPFAM" id="SSF141673">
    <property type="entry name" value="MOSC N-terminal domain-like"/>
    <property type="match status" value="1"/>
</dbReference>
<reference evidence="3" key="1">
    <citation type="journal article" date="2020" name="Stud. Mycol.">
        <title>101 Dothideomycetes genomes: a test case for predicting lifestyles and emergence of pathogens.</title>
        <authorList>
            <person name="Haridas S."/>
            <person name="Albert R."/>
            <person name="Binder M."/>
            <person name="Bloem J."/>
            <person name="Labutti K."/>
            <person name="Salamov A."/>
            <person name="Andreopoulos B."/>
            <person name="Baker S."/>
            <person name="Barry K."/>
            <person name="Bills G."/>
            <person name="Bluhm B."/>
            <person name="Cannon C."/>
            <person name="Castanera R."/>
            <person name="Culley D."/>
            <person name="Daum C."/>
            <person name="Ezra D."/>
            <person name="Gonzalez J."/>
            <person name="Henrissat B."/>
            <person name="Kuo A."/>
            <person name="Liang C."/>
            <person name="Lipzen A."/>
            <person name="Lutzoni F."/>
            <person name="Magnuson J."/>
            <person name="Mondo S."/>
            <person name="Nolan M."/>
            <person name="Ohm R."/>
            <person name="Pangilinan J."/>
            <person name="Park H.-J."/>
            <person name="Ramirez L."/>
            <person name="Alfaro M."/>
            <person name="Sun H."/>
            <person name="Tritt A."/>
            <person name="Yoshinaga Y."/>
            <person name="Zwiers L.-H."/>
            <person name="Turgeon B."/>
            <person name="Goodwin S."/>
            <person name="Spatafora J."/>
            <person name="Crous P."/>
            <person name="Grigoriev I."/>
        </authorList>
    </citation>
    <scope>NUCLEOTIDE SEQUENCE</scope>
    <source>
        <strain evidence="3">CBS 121167</strain>
    </source>
</reference>
<evidence type="ECO:0000313" key="4">
    <source>
        <dbReference type="Proteomes" id="UP000799438"/>
    </source>
</evidence>
<keyword evidence="4" id="KW-1185">Reference proteome</keyword>
<evidence type="ECO:0000313" key="3">
    <source>
        <dbReference type="EMBL" id="KAF2138408.1"/>
    </source>
</evidence>
<name>A0A6A6B460_9PEZI</name>
<dbReference type="Pfam" id="PF03473">
    <property type="entry name" value="MOSC"/>
    <property type="match status" value="1"/>
</dbReference>
<dbReference type="InterPro" id="IPR005302">
    <property type="entry name" value="MoCF_Sase_C"/>
</dbReference>
<dbReference type="GO" id="GO:0003824">
    <property type="term" value="F:catalytic activity"/>
    <property type="evidence" value="ECO:0007669"/>
    <property type="project" value="InterPro"/>
</dbReference>
<proteinExistence type="predicted"/>
<dbReference type="InterPro" id="IPR011037">
    <property type="entry name" value="Pyrv_Knase-like_insert_dom_sf"/>
</dbReference>
<keyword evidence="1" id="KW-1133">Transmembrane helix</keyword>
<dbReference type="Pfam" id="PF03476">
    <property type="entry name" value="MOSC_N"/>
    <property type="match status" value="1"/>
</dbReference>
<keyword evidence="1" id="KW-0472">Membrane</keyword>
<dbReference type="AlphaFoldDB" id="A0A6A6B460"/>
<sequence>MGHTGVHRLIGTSSSNISLLATILAVILPGTYLLLRYLSAKIGPKSLANTPPLPPPTRIVDLRIYPIKSCRGFSVPSAKLLKAGLDLDRNWMFVTAADHKFLTIRTNPKMTLIETSFDADNDTLRISIKNHPASAGIAIPAHPTRAWLNANTTPCAAEIWSQETDAWAYASELTQPLAAFLALDVRLVYKGPTPRVLRGSGAPDRLGRTADTRFADMMPVLVGSRASLAELNQRLQSEGEAEIGIERFRPNVVVEGGEPWNEDVWKTLRISGAGATLVLDVACRCLRCQVPNVDPETAEKHPRQPWKLLTSYRRIDRGLKGKPAFGMLCVPREEGTVEVGMCLEVLETTHDHFFVSPMK</sequence>
<dbReference type="GO" id="GO:0030170">
    <property type="term" value="F:pyridoxal phosphate binding"/>
    <property type="evidence" value="ECO:0007669"/>
    <property type="project" value="InterPro"/>
</dbReference>
<feature type="transmembrane region" description="Helical" evidence="1">
    <location>
        <begin position="17"/>
        <end position="35"/>
    </location>
</feature>
<protein>
    <recommendedName>
        <fullName evidence="2">MOSC domain-containing protein</fullName>
    </recommendedName>
</protein>